<gene>
    <name evidence="1" type="ORF">NECAME_13652</name>
</gene>
<reference evidence="2" key="1">
    <citation type="journal article" date="2014" name="Nat. Genet.">
        <title>Genome of the human hookworm Necator americanus.</title>
        <authorList>
            <person name="Tang Y.T."/>
            <person name="Gao X."/>
            <person name="Rosa B.A."/>
            <person name="Abubucker S."/>
            <person name="Hallsworth-Pepin K."/>
            <person name="Martin J."/>
            <person name="Tyagi R."/>
            <person name="Heizer E."/>
            <person name="Zhang X."/>
            <person name="Bhonagiri-Palsikar V."/>
            <person name="Minx P."/>
            <person name="Warren W.C."/>
            <person name="Wang Q."/>
            <person name="Zhan B."/>
            <person name="Hotez P.J."/>
            <person name="Sternberg P.W."/>
            <person name="Dougall A."/>
            <person name="Gaze S.T."/>
            <person name="Mulvenna J."/>
            <person name="Sotillo J."/>
            <person name="Ranganathan S."/>
            <person name="Rabelo E.M."/>
            <person name="Wilson R.K."/>
            <person name="Felgner P.L."/>
            <person name="Bethony J."/>
            <person name="Hawdon J.M."/>
            <person name="Gasser R.B."/>
            <person name="Loukas A."/>
            <person name="Mitreva M."/>
        </authorList>
    </citation>
    <scope>NUCLEOTIDE SEQUENCE [LARGE SCALE GENOMIC DNA]</scope>
</reference>
<keyword evidence="2" id="KW-1185">Reference proteome</keyword>
<accession>W2SW14</accession>
<organism evidence="1 2">
    <name type="scientific">Necator americanus</name>
    <name type="common">Human hookworm</name>
    <dbReference type="NCBI Taxonomy" id="51031"/>
    <lineage>
        <taxon>Eukaryota</taxon>
        <taxon>Metazoa</taxon>
        <taxon>Ecdysozoa</taxon>
        <taxon>Nematoda</taxon>
        <taxon>Chromadorea</taxon>
        <taxon>Rhabditida</taxon>
        <taxon>Rhabditina</taxon>
        <taxon>Rhabditomorpha</taxon>
        <taxon>Strongyloidea</taxon>
        <taxon>Ancylostomatidae</taxon>
        <taxon>Bunostominae</taxon>
        <taxon>Necator</taxon>
    </lineage>
</organism>
<dbReference type="KEGG" id="nai:NECAME_13652"/>
<proteinExistence type="predicted"/>
<evidence type="ECO:0000313" key="2">
    <source>
        <dbReference type="Proteomes" id="UP000053676"/>
    </source>
</evidence>
<dbReference type="EMBL" id="KI662109">
    <property type="protein sequence ID" value="ETN73016.1"/>
    <property type="molecule type" value="Genomic_DNA"/>
</dbReference>
<protein>
    <submittedName>
        <fullName evidence="1">Uncharacterized protein</fullName>
    </submittedName>
</protein>
<sequence>MGECVKSGSAVNCCEGIAIAESKGQMHLISEADPILTDAKPNIYSCGLGSLPAEFLGGRRLD</sequence>
<name>W2SW14_NECAM</name>
<evidence type="ECO:0000313" key="1">
    <source>
        <dbReference type="EMBL" id="ETN73016.1"/>
    </source>
</evidence>
<dbReference type="Proteomes" id="UP000053676">
    <property type="component" value="Unassembled WGS sequence"/>
</dbReference>
<dbReference type="AlphaFoldDB" id="W2SW14"/>